<evidence type="ECO:0000256" key="1">
    <source>
        <dbReference type="ARBA" id="ARBA00010587"/>
    </source>
</evidence>
<comment type="similarity">
    <text evidence="1">Belongs to the hemerythrin family.</text>
</comment>
<dbReference type="RefSeq" id="WP_073538598.1">
    <property type="nucleotide sequence ID" value="NZ_CP018335.1"/>
</dbReference>
<name>A0A1L5F7J9_CLOKL</name>
<accession>A0A1L5F7J9</accession>
<evidence type="ECO:0000313" key="6">
    <source>
        <dbReference type="Proteomes" id="UP000184604"/>
    </source>
</evidence>
<dbReference type="PANTHER" id="PTHR37164">
    <property type="entry name" value="BACTERIOHEMERYTHRIN"/>
    <property type="match status" value="1"/>
</dbReference>
<evidence type="ECO:0000313" key="5">
    <source>
        <dbReference type="EMBL" id="APM38957.1"/>
    </source>
</evidence>
<dbReference type="Gene3D" id="1.20.120.50">
    <property type="entry name" value="Hemerythrin-like"/>
    <property type="match status" value="1"/>
</dbReference>
<dbReference type="Proteomes" id="UP000184604">
    <property type="component" value="Chromosome"/>
</dbReference>
<feature type="domain" description="Hemerythrin-like" evidence="4">
    <location>
        <begin position="11"/>
        <end position="128"/>
    </location>
</feature>
<dbReference type="SUPFAM" id="SSF47188">
    <property type="entry name" value="Hemerythrin-like"/>
    <property type="match status" value="1"/>
</dbReference>
<organism evidence="5 6">
    <name type="scientific">Clostridium kluyveri</name>
    <dbReference type="NCBI Taxonomy" id="1534"/>
    <lineage>
        <taxon>Bacteria</taxon>
        <taxon>Bacillati</taxon>
        <taxon>Bacillota</taxon>
        <taxon>Clostridia</taxon>
        <taxon>Eubacteriales</taxon>
        <taxon>Clostridiaceae</taxon>
        <taxon>Clostridium</taxon>
    </lineage>
</organism>
<proteinExistence type="inferred from homology"/>
<keyword evidence="2" id="KW-0479">Metal-binding</keyword>
<dbReference type="NCBIfam" id="TIGR02481">
    <property type="entry name" value="hemeryth_dom"/>
    <property type="match status" value="1"/>
</dbReference>
<evidence type="ECO:0000256" key="3">
    <source>
        <dbReference type="ARBA" id="ARBA00023004"/>
    </source>
</evidence>
<dbReference type="NCBIfam" id="NF033749">
    <property type="entry name" value="bact_hemeryth"/>
    <property type="match status" value="1"/>
</dbReference>
<dbReference type="GO" id="GO:0046872">
    <property type="term" value="F:metal ion binding"/>
    <property type="evidence" value="ECO:0007669"/>
    <property type="project" value="UniProtKB-KW"/>
</dbReference>
<dbReference type="InterPro" id="IPR012312">
    <property type="entry name" value="Hemerythrin-like"/>
</dbReference>
<protein>
    <submittedName>
        <fullName evidence="5">Bacteriohemerythrin</fullName>
    </submittedName>
</protein>
<evidence type="ECO:0000256" key="2">
    <source>
        <dbReference type="ARBA" id="ARBA00022723"/>
    </source>
</evidence>
<dbReference type="InterPro" id="IPR050669">
    <property type="entry name" value="Hemerythrin"/>
</dbReference>
<keyword evidence="3" id="KW-0408">Iron</keyword>
<reference evidence="5 6" key="1">
    <citation type="submission" date="2016-12" db="EMBL/GenBank/DDBJ databases">
        <title>Complete genome sequence of Clostridium kluyveri JZZ isolated from the pit mud of a Chinese flavor liquor-making factory.</title>
        <authorList>
            <person name="Wang Y."/>
        </authorList>
    </citation>
    <scope>NUCLEOTIDE SEQUENCE [LARGE SCALE GENOMIC DNA]</scope>
    <source>
        <strain evidence="5 6">JZZ</strain>
    </source>
</reference>
<dbReference type="PANTHER" id="PTHR37164:SF1">
    <property type="entry name" value="BACTERIOHEMERYTHRIN"/>
    <property type="match status" value="1"/>
</dbReference>
<dbReference type="InterPro" id="IPR035938">
    <property type="entry name" value="Hemerythrin-like_sf"/>
</dbReference>
<dbReference type="AlphaFoldDB" id="A0A1L5F7J9"/>
<gene>
    <name evidence="5" type="ORF">BS101_09480</name>
</gene>
<sequence length="143" mass="17370">MFEWKDDYNCGIKRIDEEHKRLFEIGESVYDLIINENHVDYFGDVLNLIDDLKEYTVYHFEDEERIMKLYDYPKYKEQKKAHDAFINKIESLDLEELDEDIQKSVLKLLDFIYDWISKHILGMDLKLKDYFDSLKPKKSNESI</sequence>
<evidence type="ECO:0000259" key="4">
    <source>
        <dbReference type="Pfam" id="PF01814"/>
    </source>
</evidence>
<dbReference type="InterPro" id="IPR012827">
    <property type="entry name" value="Hemerythrin_metal-bd"/>
</dbReference>
<dbReference type="CDD" id="cd12107">
    <property type="entry name" value="Hemerythrin"/>
    <property type="match status" value="1"/>
</dbReference>
<dbReference type="EMBL" id="CP018335">
    <property type="protein sequence ID" value="APM38957.1"/>
    <property type="molecule type" value="Genomic_DNA"/>
</dbReference>
<dbReference type="Pfam" id="PF01814">
    <property type="entry name" value="Hemerythrin"/>
    <property type="match status" value="1"/>
</dbReference>
<dbReference type="OrthoDB" id="9797092at2"/>